<dbReference type="RefSeq" id="WP_092695358.1">
    <property type="nucleotide sequence ID" value="NZ_FOGU01000010.1"/>
</dbReference>
<dbReference type="STRING" id="641238.SAMN04490244_11056"/>
<evidence type="ECO:0000313" key="2">
    <source>
        <dbReference type="Proteomes" id="UP000198885"/>
    </source>
</evidence>
<evidence type="ECO:0000313" key="1">
    <source>
        <dbReference type="EMBL" id="SES31479.1"/>
    </source>
</evidence>
<reference evidence="1 2" key="1">
    <citation type="submission" date="2016-10" db="EMBL/GenBank/DDBJ databases">
        <authorList>
            <person name="de Groot N.N."/>
        </authorList>
    </citation>
    <scope>NUCLEOTIDE SEQUENCE [LARGE SCALE GENOMIC DNA]</scope>
    <source>
        <strain evidence="1 2">DSM 23042</strain>
    </source>
</reference>
<evidence type="ECO:0008006" key="3">
    <source>
        <dbReference type="Google" id="ProtNLM"/>
    </source>
</evidence>
<dbReference type="SUPFAM" id="SSF53300">
    <property type="entry name" value="vWA-like"/>
    <property type="match status" value="1"/>
</dbReference>
<dbReference type="OrthoDB" id="9792179at2"/>
<dbReference type="InterPro" id="IPR036465">
    <property type="entry name" value="vWFA_dom_sf"/>
</dbReference>
<keyword evidence="2" id="KW-1185">Reference proteome</keyword>
<protein>
    <recommendedName>
        <fullName evidence="3">DUF1194 domain-containing protein</fullName>
    </recommendedName>
</protein>
<dbReference type="InterPro" id="IPR010607">
    <property type="entry name" value="DUF1194"/>
</dbReference>
<gene>
    <name evidence="1" type="ORF">SAMN04490244_11056</name>
</gene>
<accession>A0A1H9WCG8</accession>
<proteinExistence type="predicted"/>
<dbReference type="Proteomes" id="UP000198885">
    <property type="component" value="Unassembled WGS sequence"/>
</dbReference>
<dbReference type="EMBL" id="FOGU01000010">
    <property type="protein sequence ID" value="SES31479.1"/>
    <property type="molecule type" value="Genomic_DNA"/>
</dbReference>
<name>A0A1H9WCG8_9RHOB</name>
<dbReference type="Pfam" id="PF06707">
    <property type="entry name" value="DUF1194"/>
    <property type="match status" value="1"/>
</dbReference>
<sequence length="234" mass="25397">MEEHGKHRPLVRLWLAVAALCLAPLPAAACRLALLLALDVSSSVDPAEDALQRQGLARALRSEAVREAMFALPAEPVALAAFEWSGRDQQAMLLTWRMIATPADLEAAAAVIGDSRRRYTQFPTALGYAMGHAARVMERAPACLFHTIDVSGDGVNNDGFPPRLAYANFPYDGVLVNGLAIAGHDAGVETYYAEQVIRGPGAFVERADGFEDFERAMRRKLVRELGVRIVGEAR</sequence>
<organism evidence="1 2">
    <name type="scientific">Tranquillimonas rosea</name>
    <dbReference type="NCBI Taxonomy" id="641238"/>
    <lineage>
        <taxon>Bacteria</taxon>
        <taxon>Pseudomonadati</taxon>
        <taxon>Pseudomonadota</taxon>
        <taxon>Alphaproteobacteria</taxon>
        <taxon>Rhodobacterales</taxon>
        <taxon>Roseobacteraceae</taxon>
        <taxon>Tranquillimonas</taxon>
    </lineage>
</organism>
<dbReference type="AlphaFoldDB" id="A0A1H9WCG8"/>